<reference evidence="1" key="1">
    <citation type="submission" date="2014-09" db="EMBL/GenBank/DDBJ databases">
        <authorList>
            <person name="Magalhaes I.L.F."/>
            <person name="Oliveira U."/>
            <person name="Santos F.R."/>
            <person name="Vidigal T.H.D.A."/>
            <person name="Brescovit A.D."/>
            <person name="Santos A.J."/>
        </authorList>
    </citation>
    <scope>NUCLEOTIDE SEQUENCE</scope>
    <source>
        <tissue evidence="1">Shoot tissue taken approximately 20 cm above the soil surface</tissue>
    </source>
</reference>
<dbReference type="EMBL" id="GBRH01201173">
    <property type="protein sequence ID" value="JAD96722.1"/>
    <property type="molecule type" value="Transcribed_RNA"/>
</dbReference>
<sequence>MQFLETRLLSLRKLSVCMAMGGTLTALCHWQC</sequence>
<accession>A0A0A9EL05</accession>
<evidence type="ECO:0000313" key="1">
    <source>
        <dbReference type="EMBL" id="JAD96722.1"/>
    </source>
</evidence>
<reference evidence="1" key="2">
    <citation type="journal article" date="2015" name="Data Brief">
        <title>Shoot transcriptome of the giant reed, Arundo donax.</title>
        <authorList>
            <person name="Barrero R.A."/>
            <person name="Guerrero F.D."/>
            <person name="Moolhuijzen P."/>
            <person name="Goolsby J.A."/>
            <person name="Tidwell J."/>
            <person name="Bellgard S.E."/>
            <person name="Bellgard M.I."/>
        </authorList>
    </citation>
    <scope>NUCLEOTIDE SEQUENCE</scope>
    <source>
        <tissue evidence="1">Shoot tissue taken approximately 20 cm above the soil surface</tissue>
    </source>
</reference>
<dbReference type="AlphaFoldDB" id="A0A0A9EL05"/>
<proteinExistence type="predicted"/>
<organism evidence="1">
    <name type="scientific">Arundo donax</name>
    <name type="common">Giant reed</name>
    <name type="synonym">Donax arundinaceus</name>
    <dbReference type="NCBI Taxonomy" id="35708"/>
    <lineage>
        <taxon>Eukaryota</taxon>
        <taxon>Viridiplantae</taxon>
        <taxon>Streptophyta</taxon>
        <taxon>Embryophyta</taxon>
        <taxon>Tracheophyta</taxon>
        <taxon>Spermatophyta</taxon>
        <taxon>Magnoliopsida</taxon>
        <taxon>Liliopsida</taxon>
        <taxon>Poales</taxon>
        <taxon>Poaceae</taxon>
        <taxon>PACMAD clade</taxon>
        <taxon>Arundinoideae</taxon>
        <taxon>Arundineae</taxon>
        <taxon>Arundo</taxon>
    </lineage>
</organism>
<name>A0A0A9EL05_ARUDO</name>
<protein>
    <submittedName>
        <fullName evidence="1">Uncharacterized protein</fullName>
    </submittedName>
</protein>